<dbReference type="InterPro" id="IPR006691">
    <property type="entry name" value="GyrA/parC_rep"/>
</dbReference>
<dbReference type="Pfam" id="PF03989">
    <property type="entry name" value="DNA_gyraseA_C"/>
    <property type="match status" value="6"/>
</dbReference>
<dbReference type="GO" id="GO:0006265">
    <property type="term" value="P:DNA topological change"/>
    <property type="evidence" value="ECO:0007669"/>
    <property type="project" value="UniProtKB-UniRule"/>
</dbReference>
<evidence type="ECO:0000256" key="1">
    <source>
        <dbReference type="ARBA" id="ARBA00000185"/>
    </source>
</evidence>
<feature type="compositionally biased region" description="Basic and acidic residues" evidence="11">
    <location>
        <begin position="839"/>
        <end position="857"/>
    </location>
</feature>
<gene>
    <name evidence="9" type="primary">gyrA</name>
    <name evidence="13" type="ORF">COB67_02170</name>
</gene>
<name>A0A2A4T9T6_9DELT</name>
<accession>A0A2A4T9T6</accession>
<feature type="region of interest" description="Disordered" evidence="11">
    <location>
        <begin position="811"/>
        <end position="875"/>
    </location>
</feature>
<dbReference type="Pfam" id="PF00521">
    <property type="entry name" value="DNA_topoisoIV"/>
    <property type="match status" value="1"/>
</dbReference>
<dbReference type="InterPro" id="IPR050220">
    <property type="entry name" value="Type_II_DNA_Topoisomerases"/>
</dbReference>
<dbReference type="Proteomes" id="UP000218113">
    <property type="component" value="Unassembled WGS sequence"/>
</dbReference>
<evidence type="ECO:0000256" key="7">
    <source>
        <dbReference type="ARBA" id="ARBA00023235"/>
    </source>
</evidence>
<keyword evidence="3 9" id="KW-0547">Nucleotide-binding</keyword>
<feature type="short sequence motif" description="GyrA-box" evidence="9">
    <location>
        <begin position="528"/>
        <end position="534"/>
    </location>
</feature>
<dbReference type="InterPro" id="IPR035516">
    <property type="entry name" value="Gyrase/topoIV_suA_C"/>
</dbReference>
<dbReference type="NCBIfam" id="NF004043">
    <property type="entry name" value="PRK05560.1"/>
    <property type="match status" value="1"/>
</dbReference>
<dbReference type="PANTHER" id="PTHR43493">
    <property type="entry name" value="DNA GYRASE/TOPOISOMERASE SUBUNIT A"/>
    <property type="match status" value="1"/>
</dbReference>
<dbReference type="GO" id="GO:0009330">
    <property type="term" value="C:DNA topoisomerase type II (double strand cut, ATP-hydrolyzing) complex"/>
    <property type="evidence" value="ECO:0007669"/>
    <property type="project" value="TreeGrafter"/>
</dbReference>
<dbReference type="GO" id="GO:0003677">
    <property type="term" value="F:DNA binding"/>
    <property type="evidence" value="ECO:0007669"/>
    <property type="project" value="UniProtKB-UniRule"/>
</dbReference>
<dbReference type="NCBIfam" id="NF004044">
    <property type="entry name" value="PRK05561.1"/>
    <property type="match status" value="1"/>
</dbReference>
<dbReference type="GO" id="GO:0006261">
    <property type="term" value="P:DNA-templated DNA replication"/>
    <property type="evidence" value="ECO:0007669"/>
    <property type="project" value="UniProtKB-UniRule"/>
</dbReference>
<dbReference type="SUPFAM" id="SSF56719">
    <property type="entry name" value="Type II DNA topoisomerase"/>
    <property type="match status" value="1"/>
</dbReference>
<dbReference type="GO" id="GO:0034335">
    <property type="term" value="F:DNA negative supercoiling activity"/>
    <property type="evidence" value="ECO:0007669"/>
    <property type="project" value="UniProtKB-ARBA"/>
</dbReference>
<evidence type="ECO:0000256" key="10">
    <source>
        <dbReference type="PROSITE-ProRule" id="PRU01384"/>
    </source>
</evidence>
<keyword evidence="6 9" id="KW-0238">DNA-binding</keyword>
<dbReference type="Gene3D" id="2.120.10.90">
    <property type="entry name" value="DNA gyrase/topoisomerase IV, subunit A, C-terminal"/>
    <property type="match status" value="1"/>
</dbReference>
<evidence type="ECO:0000256" key="3">
    <source>
        <dbReference type="ARBA" id="ARBA00022741"/>
    </source>
</evidence>
<dbReference type="AlphaFoldDB" id="A0A2A4T9T6"/>
<keyword evidence="5 9" id="KW-0799">Topoisomerase</keyword>
<dbReference type="InterPro" id="IPR013757">
    <property type="entry name" value="Topo_IIA_A_a_sf"/>
</dbReference>
<dbReference type="InterPro" id="IPR013760">
    <property type="entry name" value="Topo_IIA-like_dom_sf"/>
</dbReference>
<evidence type="ECO:0000256" key="5">
    <source>
        <dbReference type="ARBA" id="ARBA00023029"/>
    </source>
</evidence>
<dbReference type="GO" id="GO:0005694">
    <property type="term" value="C:chromosome"/>
    <property type="evidence" value="ECO:0007669"/>
    <property type="project" value="InterPro"/>
</dbReference>
<dbReference type="FunFam" id="3.90.199.10:FF:000001">
    <property type="entry name" value="DNA gyrase subunit A"/>
    <property type="match status" value="1"/>
</dbReference>
<feature type="compositionally biased region" description="Acidic residues" evidence="11">
    <location>
        <begin position="815"/>
        <end position="835"/>
    </location>
</feature>
<comment type="miscellaneous">
    <text evidence="9">Few gyrases are as efficient as E.coli at forming negative supercoils. Not all organisms have 2 type II topoisomerases; in organisms with a single type II topoisomerase this enzyme also has to decatenate newly replicated chromosomes.</text>
</comment>
<evidence type="ECO:0000256" key="9">
    <source>
        <dbReference type="HAMAP-Rule" id="MF_01897"/>
    </source>
</evidence>
<dbReference type="NCBIfam" id="TIGR01063">
    <property type="entry name" value="gyrA"/>
    <property type="match status" value="1"/>
</dbReference>
<evidence type="ECO:0000256" key="4">
    <source>
        <dbReference type="ARBA" id="ARBA00022840"/>
    </source>
</evidence>
<dbReference type="HAMAP" id="MF_01897">
    <property type="entry name" value="GyrA"/>
    <property type="match status" value="1"/>
</dbReference>
<comment type="catalytic activity">
    <reaction evidence="1 9 10">
        <text>ATP-dependent breakage, passage and rejoining of double-stranded DNA.</text>
        <dbReference type="EC" id="5.6.2.2"/>
    </reaction>
</comment>
<comment type="similarity">
    <text evidence="2 9">Belongs to the type II topoisomerase GyrA/ParC subunit family.</text>
</comment>
<comment type="subcellular location">
    <subcellularLocation>
        <location evidence="9">Cytoplasm</location>
    </subcellularLocation>
</comment>
<evidence type="ECO:0000256" key="2">
    <source>
        <dbReference type="ARBA" id="ARBA00008263"/>
    </source>
</evidence>
<evidence type="ECO:0000313" key="14">
    <source>
        <dbReference type="Proteomes" id="UP000218113"/>
    </source>
</evidence>
<reference evidence="14" key="1">
    <citation type="submission" date="2017-08" db="EMBL/GenBank/DDBJ databases">
        <title>A dynamic microbial community with high functional redundancy inhabits the cold, oxic subseafloor aquifer.</title>
        <authorList>
            <person name="Tully B.J."/>
            <person name="Wheat C.G."/>
            <person name="Glazer B.T."/>
            <person name="Huber J.A."/>
        </authorList>
    </citation>
    <scope>NUCLEOTIDE SEQUENCE [LARGE SCALE GENOMIC DNA]</scope>
</reference>
<evidence type="ECO:0000256" key="6">
    <source>
        <dbReference type="ARBA" id="ARBA00023125"/>
    </source>
</evidence>
<dbReference type="GO" id="GO:0005737">
    <property type="term" value="C:cytoplasm"/>
    <property type="evidence" value="ECO:0007669"/>
    <property type="project" value="UniProtKB-SubCell"/>
</dbReference>
<dbReference type="Gene3D" id="3.90.199.10">
    <property type="entry name" value="Topoisomerase II, domain 5"/>
    <property type="match status" value="1"/>
</dbReference>
<dbReference type="Gene3D" id="1.10.268.10">
    <property type="entry name" value="Topoisomerase, domain 3"/>
    <property type="match status" value="1"/>
</dbReference>
<feature type="active site" description="O-(5'-phospho-DNA)-tyrosine intermediate" evidence="9 10">
    <location>
        <position position="122"/>
    </location>
</feature>
<organism evidence="13 14">
    <name type="scientific">SAR324 cluster bacterium</name>
    <dbReference type="NCBI Taxonomy" id="2024889"/>
    <lineage>
        <taxon>Bacteria</taxon>
        <taxon>Deltaproteobacteria</taxon>
        <taxon>SAR324 cluster</taxon>
    </lineage>
</organism>
<comment type="caution">
    <text evidence="13">The sequence shown here is derived from an EMBL/GenBank/DDBJ whole genome shotgun (WGS) entry which is preliminary data.</text>
</comment>
<dbReference type="InterPro" id="IPR002205">
    <property type="entry name" value="Topo_IIA_dom_A"/>
</dbReference>
<dbReference type="FunFam" id="2.120.10.90:FF:000005">
    <property type="entry name" value="DNA topoisomerase 4 subunit A"/>
    <property type="match status" value="1"/>
</dbReference>
<feature type="domain" description="Topo IIA-type catalytic" evidence="12">
    <location>
        <begin position="34"/>
        <end position="501"/>
    </location>
</feature>
<dbReference type="EMBL" id="NVSR01000006">
    <property type="protein sequence ID" value="PCI30302.1"/>
    <property type="molecule type" value="Genomic_DNA"/>
</dbReference>
<dbReference type="SMART" id="SM00434">
    <property type="entry name" value="TOP4c"/>
    <property type="match status" value="1"/>
</dbReference>
<evidence type="ECO:0000259" key="12">
    <source>
        <dbReference type="PROSITE" id="PS52040"/>
    </source>
</evidence>
<evidence type="ECO:0000256" key="8">
    <source>
        <dbReference type="ARBA" id="ARBA00063644"/>
    </source>
</evidence>
<dbReference type="Gene3D" id="3.30.1360.40">
    <property type="match status" value="1"/>
</dbReference>
<dbReference type="GO" id="GO:0005524">
    <property type="term" value="F:ATP binding"/>
    <property type="evidence" value="ECO:0007669"/>
    <property type="project" value="UniProtKB-UniRule"/>
</dbReference>
<comment type="subunit">
    <text evidence="8">Heterotetramer composed of ParC and ParE.</text>
</comment>
<dbReference type="InterPro" id="IPR013758">
    <property type="entry name" value="Topo_IIA_A/C_ab"/>
</dbReference>
<sequence>MTIDTSNILQVNIEDTMRTAYMEYAMSVIVGRALPDVRDGLKPVHRRILYAMHSMNCVHNRPYMKSARIVGEVIGKYHPHGDSAVYDATVRMVQEFSMRNPLVDGQGNFGSVDGDSAAAMRYTEIRLQKISQELLEDLDKNTVDFIDNYDGSLQEPSVLPTKVPTLLINGSTGIAVGMATNIPPHNLKEVIAGLLFYIDNRVTCTLEDLLPLIHGPDFPTAGLIMGREGIYSAYRTGRGIIKIRAKTQVEPILKSNSREAIIVTELPYMVNKARLIEKIAELVKNKRIEGIQDLRDESDRQGMRIVIELRRNEIPETVLANLFKYTSMQSSFGTIMLAVVDGQPKVLPLLSVLKLFISHRIDVVVRRTRFELKKAEERAHILQGLKIALDNIDAVVQLVRSSASGKVAKERLGEEFALSAVQAQAILDMRLQRLTALEVDKLVFELDGLLEKIKDHQEILGDEQKVLDIIKEELVQISETYGSERRSEIVNYSEDITDEDLIPVEEMAVTMSRKGYIKRCTVDTYQAQHRGGKGKMGMKTQDEDALEHIFVASTHDTLLIFTNHGKVYWKKVYELPLAGRIARGRAWVNILPLADDEKVVFCTPISEYSDDTFITMITRKGIIKKTALTAYQNRRTKGTKAILIDEDDSLITVRLCRDEDLIFIATRNGMALKFPSQSLRTQGRVTRGCKGIRLKTDDQGNVDRVISMEIVSEDGVILTVTENGFGKKTLASQYRQGSRGNMGVLNIRNSERNGAIVGSILVNEEDELMLITGKGKIIRLPSGQIRQTTRVTQGVSLIRLDEDEKVVSMAKIVPDEDNDKDNGEDSTEVNGEDNTEGNTEVKVEDNTEGNTEVKVEDNTEGNTEETGEDNTEAAE</sequence>
<evidence type="ECO:0000313" key="13">
    <source>
        <dbReference type="EMBL" id="PCI30302.1"/>
    </source>
</evidence>
<dbReference type="PANTHER" id="PTHR43493:SF5">
    <property type="entry name" value="DNA GYRASE SUBUNIT A, CHLOROPLASTIC_MITOCHONDRIAL"/>
    <property type="match status" value="1"/>
</dbReference>
<evidence type="ECO:0000256" key="11">
    <source>
        <dbReference type="SAM" id="MobiDB-lite"/>
    </source>
</evidence>
<proteinExistence type="inferred from homology"/>
<feature type="compositionally biased region" description="Acidic residues" evidence="11">
    <location>
        <begin position="858"/>
        <end position="875"/>
    </location>
</feature>
<dbReference type="FunFam" id="1.10.268.10:FF:000001">
    <property type="entry name" value="DNA gyrase subunit A"/>
    <property type="match status" value="1"/>
</dbReference>
<protein>
    <recommendedName>
        <fullName evidence="9">DNA gyrase subunit A</fullName>
        <ecNumber evidence="9">5.6.2.2</ecNumber>
    </recommendedName>
</protein>
<keyword evidence="4 9" id="KW-0067">ATP-binding</keyword>
<dbReference type="InterPro" id="IPR005743">
    <property type="entry name" value="GyrA"/>
</dbReference>
<dbReference type="SUPFAM" id="SSF101904">
    <property type="entry name" value="GyrA/ParC C-terminal domain-like"/>
    <property type="match status" value="1"/>
</dbReference>
<dbReference type="FunFam" id="3.30.1360.40:FF:000002">
    <property type="entry name" value="DNA gyrase subunit A"/>
    <property type="match status" value="1"/>
</dbReference>
<dbReference type="CDD" id="cd00187">
    <property type="entry name" value="TOP4c"/>
    <property type="match status" value="1"/>
</dbReference>
<comment type="function">
    <text evidence="9">A type II topoisomerase that negatively supercoils closed circular double-stranded (ds) DNA in an ATP-dependent manner to modulate DNA topology and maintain chromosomes in an underwound state. Negative supercoiling favors strand separation, and DNA replication, transcription, recombination and repair, all of which involve strand separation. Also able to catalyze the interconversion of other topological isomers of dsDNA rings, including catenanes and knotted rings. Type II topoisomerases break and join 2 DNA strands simultaneously in an ATP-dependent manner.</text>
</comment>
<dbReference type="EC" id="5.6.2.2" evidence="9"/>
<keyword evidence="7 9" id="KW-0413">Isomerase</keyword>
<keyword evidence="9" id="KW-0963">Cytoplasm</keyword>
<comment type="subunit">
    <text evidence="9">Heterotetramer, composed of two GyrA and two GyrB chains. In the heterotetramer, GyrA contains the active site tyrosine that forms a transient covalent intermediate with DNA, while GyrB binds cofactors and catalyzes ATP hydrolysis.</text>
</comment>
<dbReference type="PROSITE" id="PS52040">
    <property type="entry name" value="TOPO_IIA"/>
    <property type="match status" value="1"/>
</dbReference>